<gene>
    <name evidence="1" type="ORF">HMPREF0970_00409</name>
</gene>
<reference evidence="1 2" key="1">
    <citation type="submission" date="2009-10" db="EMBL/GenBank/DDBJ databases">
        <authorList>
            <person name="Weinstock G."/>
            <person name="Sodergren E."/>
            <person name="Clifton S."/>
            <person name="Fulton L."/>
            <person name="Fulton B."/>
            <person name="Courtney L."/>
            <person name="Fronick C."/>
            <person name="Harrison M."/>
            <person name="Strong C."/>
            <person name="Farmer C."/>
            <person name="Delahaunty K."/>
            <person name="Markovic C."/>
            <person name="Hall O."/>
            <person name="Minx P."/>
            <person name="Tomlinson C."/>
            <person name="Mitreva M."/>
            <person name="Nelson J."/>
            <person name="Hou S."/>
            <person name="Wollam A."/>
            <person name="Pepin K.H."/>
            <person name="Johnson M."/>
            <person name="Bhonagiri V."/>
            <person name="Nash W.E."/>
            <person name="Warren W."/>
            <person name="Chinwalla A."/>
            <person name="Mardis E.R."/>
            <person name="Wilson R.K."/>
        </authorList>
    </citation>
    <scope>NUCLEOTIDE SEQUENCE [LARGE SCALE GENOMIC DNA]</scope>
    <source>
        <strain evidence="1 2">F0309</strain>
    </source>
</reference>
<evidence type="ECO:0000313" key="1">
    <source>
        <dbReference type="EMBL" id="EFF80772.1"/>
    </source>
</evidence>
<evidence type="ECO:0000313" key="2">
    <source>
        <dbReference type="Proteomes" id="UP000003150"/>
    </source>
</evidence>
<organism evidence="1 2">
    <name type="scientific">Schaalia odontolytica F0309</name>
    <dbReference type="NCBI Taxonomy" id="649742"/>
    <lineage>
        <taxon>Bacteria</taxon>
        <taxon>Bacillati</taxon>
        <taxon>Actinomycetota</taxon>
        <taxon>Actinomycetes</taxon>
        <taxon>Actinomycetales</taxon>
        <taxon>Actinomycetaceae</taxon>
        <taxon>Schaalia</taxon>
    </lineage>
</organism>
<dbReference type="EMBL" id="ACYT02000012">
    <property type="protein sequence ID" value="EFF80772.1"/>
    <property type="molecule type" value="Genomic_DNA"/>
</dbReference>
<proteinExistence type="predicted"/>
<comment type="caution">
    <text evidence="1">The sequence shown here is derived from an EMBL/GenBank/DDBJ whole genome shotgun (WGS) entry which is preliminary data.</text>
</comment>
<name>D4TWU8_9ACTO</name>
<accession>D4TWU8</accession>
<dbReference type="Proteomes" id="UP000003150">
    <property type="component" value="Unassembled WGS sequence"/>
</dbReference>
<dbReference type="HOGENOM" id="CLU_2766612_0_0_11"/>
<dbReference type="AlphaFoldDB" id="D4TWU8"/>
<sequence>MVGSDRPSRFLATRLERSSAFPSEAQMCGAHPGRARERIEALGILLNAATDEKDHPGATYATSGNQIAA</sequence>
<protein>
    <submittedName>
        <fullName evidence="1">Uncharacterized protein</fullName>
    </submittedName>
</protein>